<proteinExistence type="predicted"/>
<evidence type="ECO:0000313" key="3">
    <source>
        <dbReference type="Proteomes" id="UP000239203"/>
    </source>
</evidence>
<name>A0A2S6H016_9PSEU</name>
<dbReference type="SFLD" id="SFLDG01162">
    <property type="entry name" value="I"/>
    <property type="match status" value="1"/>
</dbReference>
<dbReference type="SFLD" id="SFLDS00036">
    <property type="entry name" value="Aromatic_Prenyltransferase"/>
    <property type="match status" value="1"/>
</dbReference>
<reference evidence="2 3" key="1">
    <citation type="submission" date="2018-02" db="EMBL/GenBank/DDBJ databases">
        <title>Genomic Encyclopedia of Archaeal and Bacterial Type Strains, Phase II (KMG-II): from individual species to whole genera.</title>
        <authorList>
            <person name="Goeker M."/>
        </authorList>
    </citation>
    <scope>NUCLEOTIDE SEQUENCE [LARGE SCALE GENOMIC DNA]</scope>
    <source>
        <strain evidence="2 3">YU 961-1</strain>
    </source>
</reference>
<protein>
    <submittedName>
        <fullName evidence="2">DMATS type aromatic prenyltransferase</fullName>
    </submittedName>
</protein>
<dbReference type="Proteomes" id="UP000239203">
    <property type="component" value="Unassembled WGS sequence"/>
</dbReference>
<sequence length="360" mass="38815">MKRAISVNDHTGAQVRRLCAAAGLTERADEVVELLADLLGPAGQRGIDRPPAWRSDVADDHCPVEYSLAFEEDGSTTLRLLVESTARRPGPRANMNAGLRSLERLARRYPLSLDRFDAVRDLFLPAAPVGAFSLWFSVVVTAAAVRVKVYLNPEVSGRAVASGLVRAGLDRLGFTGAYAHLRAHAARQESCLDTYSFFALDLDDTPRSRVKVYQTHRHAGLAEVRRLASAFPDADPVEVVEFAAILGEVETFRGRPLVSSTTFLSGSQARPDGFSLYVPIRDYVPDDAAALERTACVLDKHGHDTDLLRAAVRAVTDRPLGSGTGLVAHVSLRLGRPRSGVTVYLSAEAHGVTAPRASAA</sequence>
<keyword evidence="1 2" id="KW-0808">Transferase</keyword>
<dbReference type="Pfam" id="PF11991">
    <property type="entry name" value="Trp_DMAT"/>
    <property type="match status" value="1"/>
</dbReference>
<comment type="caution">
    <text evidence="2">The sequence shown here is derived from an EMBL/GenBank/DDBJ whole genome shotgun (WGS) entry which is preliminary data.</text>
</comment>
<dbReference type="InterPro" id="IPR033964">
    <property type="entry name" value="ABBA"/>
</dbReference>
<dbReference type="PANTHER" id="PTHR40627">
    <property type="entry name" value="INDOLE PRENYLTRANSFERASE TDIB-RELATED"/>
    <property type="match status" value="1"/>
</dbReference>
<dbReference type="EMBL" id="PTIX01000001">
    <property type="protein sequence ID" value="PPK70842.1"/>
    <property type="molecule type" value="Genomic_DNA"/>
</dbReference>
<dbReference type="GO" id="GO:0009820">
    <property type="term" value="P:alkaloid metabolic process"/>
    <property type="evidence" value="ECO:0007669"/>
    <property type="project" value="InterPro"/>
</dbReference>
<evidence type="ECO:0000313" key="2">
    <source>
        <dbReference type="EMBL" id="PPK70842.1"/>
    </source>
</evidence>
<accession>A0A2S6H016</accession>
<organism evidence="2 3">
    <name type="scientific">Actinokineospora auranticolor</name>
    <dbReference type="NCBI Taxonomy" id="155976"/>
    <lineage>
        <taxon>Bacteria</taxon>
        <taxon>Bacillati</taxon>
        <taxon>Actinomycetota</taxon>
        <taxon>Actinomycetes</taxon>
        <taxon>Pseudonocardiales</taxon>
        <taxon>Pseudonocardiaceae</taxon>
        <taxon>Actinokineospora</taxon>
    </lineage>
</organism>
<evidence type="ECO:0000256" key="1">
    <source>
        <dbReference type="ARBA" id="ARBA00022679"/>
    </source>
</evidence>
<dbReference type="InterPro" id="IPR017795">
    <property type="entry name" value="ABBA_NscD-like"/>
</dbReference>
<dbReference type="OrthoDB" id="513465at2"/>
<dbReference type="PANTHER" id="PTHR40627:SF4">
    <property type="entry name" value="PRENYLTRANSFERASE ASQH1-RELATED"/>
    <property type="match status" value="1"/>
</dbReference>
<dbReference type="AlphaFoldDB" id="A0A2S6H016"/>
<dbReference type="GO" id="GO:0016765">
    <property type="term" value="F:transferase activity, transferring alkyl or aryl (other than methyl) groups"/>
    <property type="evidence" value="ECO:0007669"/>
    <property type="project" value="InterPro"/>
</dbReference>
<gene>
    <name evidence="2" type="ORF">CLV40_10128</name>
</gene>
<keyword evidence="3" id="KW-1185">Reference proteome</keyword>
<dbReference type="RefSeq" id="WP_104475697.1">
    <property type="nucleotide sequence ID" value="NZ_CP154825.1"/>
</dbReference>